<dbReference type="InterPro" id="IPR037176">
    <property type="entry name" value="Osmotin/thaumatin-like_sf"/>
</dbReference>
<dbReference type="EMBL" id="KZ451935">
    <property type="protein sequence ID" value="PKA60853.1"/>
    <property type="molecule type" value="Genomic_DNA"/>
</dbReference>
<keyword evidence="1" id="KW-1015">Disulfide bond</keyword>
<keyword evidence="4" id="KW-1185">Reference proteome</keyword>
<organism evidence="3 4">
    <name type="scientific">Apostasia shenzhenica</name>
    <dbReference type="NCBI Taxonomy" id="1088818"/>
    <lineage>
        <taxon>Eukaryota</taxon>
        <taxon>Viridiplantae</taxon>
        <taxon>Streptophyta</taxon>
        <taxon>Embryophyta</taxon>
        <taxon>Tracheophyta</taxon>
        <taxon>Spermatophyta</taxon>
        <taxon>Magnoliopsida</taxon>
        <taxon>Liliopsida</taxon>
        <taxon>Asparagales</taxon>
        <taxon>Orchidaceae</taxon>
        <taxon>Apostasioideae</taxon>
        <taxon>Apostasia</taxon>
    </lineage>
</organism>
<dbReference type="InterPro" id="IPR001938">
    <property type="entry name" value="Thaumatin"/>
</dbReference>
<sequence>MASTTRTLLAFFVFLLLHGGIHGITFTVKNNCGFTIWPATLSSAAAPPLQETGFILIPGASAALPAPAKWSGRIWARTHCSTDSSGRFSCLSGDCGTGTVNCSGSGGAPPASLAEFTLDGADGKDFYDTSLVDGFNLPVAILPDAAGCNATSCAVDVDRGCPPGLRETSAAAGGAVIGCMSPCVAFREDEYCCSGRYNDPKICKPTNYSMVFKRACPQAYSYPYDDATSTFTCVGANYVISFCP</sequence>
<evidence type="ECO:0000313" key="3">
    <source>
        <dbReference type="EMBL" id="PKA60853.1"/>
    </source>
</evidence>
<dbReference type="OrthoDB" id="2020591at2759"/>
<dbReference type="PROSITE" id="PS51367">
    <property type="entry name" value="THAUMATIN_2"/>
    <property type="match status" value="1"/>
</dbReference>
<feature type="disulfide bond" evidence="1">
    <location>
        <begin position="80"/>
        <end position="90"/>
    </location>
</feature>
<evidence type="ECO:0000256" key="1">
    <source>
        <dbReference type="PIRSR" id="PIRSR002703-1"/>
    </source>
</evidence>
<feature type="disulfide bond" evidence="1">
    <location>
        <begin position="32"/>
        <end position="243"/>
    </location>
</feature>
<reference evidence="3 4" key="1">
    <citation type="journal article" date="2017" name="Nature">
        <title>The Apostasia genome and the evolution of orchids.</title>
        <authorList>
            <person name="Zhang G.Q."/>
            <person name="Liu K.W."/>
            <person name="Li Z."/>
            <person name="Lohaus R."/>
            <person name="Hsiao Y.Y."/>
            <person name="Niu S.C."/>
            <person name="Wang J.Y."/>
            <person name="Lin Y.C."/>
            <person name="Xu Q."/>
            <person name="Chen L.J."/>
            <person name="Yoshida K."/>
            <person name="Fujiwara S."/>
            <person name="Wang Z.W."/>
            <person name="Zhang Y.Q."/>
            <person name="Mitsuda N."/>
            <person name="Wang M."/>
            <person name="Liu G.H."/>
            <person name="Pecoraro L."/>
            <person name="Huang H.X."/>
            <person name="Xiao X.J."/>
            <person name="Lin M."/>
            <person name="Wu X.Y."/>
            <person name="Wu W.L."/>
            <person name="Chen Y.Y."/>
            <person name="Chang S.B."/>
            <person name="Sakamoto S."/>
            <person name="Ohme-Takagi M."/>
            <person name="Yagi M."/>
            <person name="Zeng S.J."/>
            <person name="Shen C.Y."/>
            <person name="Yeh C.M."/>
            <person name="Luo Y.B."/>
            <person name="Tsai W.C."/>
            <person name="Van de Peer Y."/>
            <person name="Liu Z.J."/>
        </authorList>
    </citation>
    <scope>NUCLEOTIDE SEQUENCE [LARGE SCALE GENOMIC DNA]</scope>
    <source>
        <strain evidence="4">cv. Shenzhen</strain>
        <tissue evidence="3">Stem</tissue>
    </source>
</reference>
<feature type="disulfide bond" evidence="1">
    <location>
        <begin position="193"/>
        <end position="203"/>
    </location>
</feature>
<accession>A0A2I0AZ73</accession>
<dbReference type="STRING" id="1088818.A0A2I0AZ73"/>
<dbReference type="Pfam" id="PF00314">
    <property type="entry name" value="Thaumatin"/>
    <property type="match status" value="1"/>
</dbReference>
<dbReference type="PIRSF" id="PIRSF002703">
    <property type="entry name" value="Thaumatin"/>
    <property type="match status" value="1"/>
</dbReference>
<feature type="disulfide bond" evidence="1">
    <location>
        <begin position="95"/>
        <end position="102"/>
    </location>
</feature>
<feature type="disulfide bond" evidence="1">
    <location>
        <begin position="161"/>
        <end position="179"/>
    </location>
</feature>
<proteinExistence type="predicted"/>
<feature type="signal peptide" evidence="2">
    <location>
        <begin position="1"/>
        <end position="23"/>
    </location>
</feature>
<feature type="disulfide bond" evidence="1">
    <location>
        <begin position="148"/>
        <end position="233"/>
    </location>
</feature>
<dbReference type="CDD" id="cd09218">
    <property type="entry name" value="TLP-PA"/>
    <property type="match status" value="1"/>
</dbReference>
<dbReference type="PRINTS" id="PR00347">
    <property type="entry name" value="THAUMATIN"/>
</dbReference>
<dbReference type="Proteomes" id="UP000236161">
    <property type="component" value="Unassembled WGS sequence"/>
</dbReference>
<feature type="disulfide bond" evidence="1">
    <location>
        <begin position="183"/>
        <end position="192"/>
    </location>
</feature>
<dbReference type="Gene3D" id="2.60.110.10">
    <property type="entry name" value="Thaumatin"/>
    <property type="match status" value="1"/>
</dbReference>
<dbReference type="SMART" id="SM00205">
    <property type="entry name" value="THN"/>
    <property type="match status" value="1"/>
</dbReference>
<evidence type="ECO:0000256" key="2">
    <source>
        <dbReference type="SAM" id="SignalP"/>
    </source>
</evidence>
<dbReference type="FunFam" id="2.60.110.10:FF:000004">
    <property type="entry name" value="THAUMATIN-LIKE PROTEIN 1"/>
    <property type="match status" value="1"/>
</dbReference>
<feature type="chain" id="PRO_5014113781" evidence="2">
    <location>
        <begin position="24"/>
        <end position="244"/>
    </location>
</feature>
<feature type="disulfide bond" evidence="1">
    <location>
        <begin position="153"/>
        <end position="216"/>
    </location>
</feature>
<dbReference type="AlphaFoldDB" id="A0A2I0AZ73"/>
<evidence type="ECO:0000313" key="4">
    <source>
        <dbReference type="Proteomes" id="UP000236161"/>
    </source>
</evidence>
<keyword evidence="2" id="KW-0732">Signal</keyword>
<protein>
    <submittedName>
        <fullName evidence="3">Thaumatin-like protein 1</fullName>
    </submittedName>
</protein>
<dbReference type="PANTHER" id="PTHR31048">
    <property type="entry name" value="OS03G0233200 PROTEIN"/>
    <property type="match status" value="1"/>
</dbReference>
<dbReference type="SUPFAM" id="SSF49870">
    <property type="entry name" value="Osmotin, thaumatin-like protein"/>
    <property type="match status" value="1"/>
</dbReference>
<gene>
    <name evidence="3" type="primary">TL1</name>
    <name evidence="3" type="ORF">AXF42_Ash006488</name>
</gene>
<name>A0A2I0AZ73_9ASPA</name>